<name>A0A7U4M193_9BACT</name>
<dbReference type="Pfam" id="PF04338">
    <property type="entry name" value="DUF481"/>
    <property type="match status" value="1"/>
</dbReference>
<evidence type="ECO:0000313" key="2">
    <source>
        <dbReference type="Proteomes" id="UP000034444"/>
    </source>
</evidence>
<evidence type="ECO:0008006" key="3">
    <source>
        <dbReference type="Google" id="ProtNLM"/>
    </source>
</evidence>
<dbReference type="InterPro" id="IPR007433">
    <property type="entry name" value="DUF481"/>
</dbReference>
<sequence length="250" mass="28664">MLTKILLSILCSVSLSYGFVSVKPPVIGEKEGWDGEISLGGAYNSGNTDSSAVNFGLKAEYHETIWMLYSLASYTYGEANGEKNKDQGIFHLRYIHNIGNTLYDYEIFGQTEFNKFQDIKVRNLAGANIRRKITDFFDRCYVGLGLFYSHMEPDVVSDLNPVYDRIKLNTYLSFTKKVNEHFSVTYLGFYQPNVEDFSDYRIYQILQLDTLLGKNLSLGLDFSHKYNATPYHQVDKTDISSMISLKYKLK</sequence>
<accession>A0A7U4M193</accession>
<dbReference type="KEGG" id="slh:YH65_06035"/>
<evidence type="ECO:0000313" key="1">
    <source>
        <dbReference type="EMBL" id="AKF24999.1"/>
    </source>
</evidence>
<dbReference type="Proteomes" id="UP000034444">
    <property type="component" value="Chromosome"/>
</dbReference>
<reference evidence="2" key="2">
    <citation type="journal article" date="2017" name="Stand. Genomic Sci.">
        <title>Complete genome sequence of the sulfur-oxidizing chemolithoautotrophic Sulfurovum lithotrophicum 42BKTT.</title>
        <authorList>
            <person name="Jeon W."/>
            <person name="Priscilla L."/>
            <person name="Park G."/>
            <person name="Lee H."/>
            <person name="Lee N."/>
            <person name="Lee D."/>
            <person name="Kwon H."/>
            <person name="Ahn I."/>
            <person name="Lee C."/>
            <person name="Lee H."/>
            <person name="Ahn J."/>
        </authorList>
    </citation>
    <scope>NUCLEOTIDE SEQUENCE [LARGE SCALE GENOMIC DNA]</scope>
    <source>
        <strain evidence="2">ATCC BAA-797 / 42BKT</strain>
    </source>
</reference>
<dbReference type="AlphaFoldDB" id="A0A7U4M193"/>
<dbReference type="EMBL" id="CP011308">
    <property type="protein sequence ID" value="AKF24999.1"/>
    <property type="molecule type" value="Genomic_DNA"/>
</dbReference>
<protein>
    <recommendedName>
        <fullName evidence="3">DUF481 domain-containing protein</fullName>
    </recommendedName>
</protein>
<proteinExistence type="predicted"/>
<organism evidence="1 2">
    <name type="scientific">Sulfurovum lithotrophicum</name>
    <dbReference type="NCBI Taxonomy" id="206403"/>
    <lineage>
        <taxon>Bacteria</taxon>
        <taxon>Pseudomonadati</taxon>
        <taxon>Campylobacterota</taxon>
        <taxon>Epsilonproteobacteria</taxon>
        <taxon>Campylobacterales</taxon>
        <taxon>Sulfurovaceae</taxon>
        <taxon>Sulfurovum</taxon>
    </lineage>
</organism>
<reference evidence="1 2" key="1">
    <citation type="submission" date="2015-04" db="EMBL/GenBank/DDBJ databases">
        <title>Complete genome sequence of Sulfurovum lithotrophicum ATCC BAA-797T.</title>
        <authorList>
            <person name="Ahn J."/>
            <person name="Park G."/>
            <person name="Jeon W."/>
            <person name="Jang Y."/>
            <person name="Jang M."/>
            <person name="Lee H."/>
            <person name="Lee H."/>
        </authorList>
    </citation>
    <scope>NUCLEOTIDE SEQUENCE [LARGE SCALE GENOMIC DNA]</scope>
    <source>
        <strain evidence="2">ATCC BAA-797 / 42BKT</strain>
    </source>
</reference>
<gene>
    <name evidence="1" type="ORF">YH65_06035</name>
</gene>
<keyword evidence="2" id="KW-1185">Reference proteome</keyword>
<dbReference type="RefSeq" id="WP_046551082.1">
    <property type="nucleotide sequence ID" value="NZ_CP011308.1"/>
</dbReference>